<reference evidence="2 3" key="1">
    <citation type="submission" date="2020-09" db="EMBL/GenBank/DDBJ databases">
        <title>Genome seq and assembly of Chryseobacterium sp.</title>
        <authorList>
            <person name="Chhetri G."/>
        </authorList>
    </citation>
    <scope>NUCLEOTIDE SEQUENCE [LARGE SCALE GENOMIC DNA]</scope>
    <source>
        <strain evidence="2 3">GCR10</strain>
    </source>
</reference>
<dbReference type="InterPro" id="IPR027417">
    <property type="entry name" value="P-loop_NTPase"/>
</dbReference>
<organism evidence="2 3">
    <name type="scientific">Chryseobacterium caseinilyticum</name>
    <dbReference type="NCBI Taxonomy" id="2771428"/>
    <lineage>
        <taxon>Bacteria</taxon>
        <taxon>Pseudomonadati</taxon>
        <taxon>Bacteroidota</taxon>
        <taxon>Flavobacteriia</taxon>
        <taxon>Flavobacteriales</taxon>
        <taxon>Weeksellaceae</taxon>
        <taxon>Chryseobacterium group</taxon>
        <taxon>Chryseobacterium</taxon>
    </lineage>
</organism>
<name>A0ABR8ZHD4_9FLAO</name>
<evidence type="ECO:0000313" key="2">
    <source>
        <dbReference type="EMBL" id="MBD8084494.1"/>
    </source>
</evidence>
<protein>
    <submittedName>
        <fullName evidence="2">AAA family ATPase</fullName>
    </submittedName>
</protein>
<dbReference type="InterPro" id="IPR041677">
    <property type="entry name" value="DNA2/NAM7_AAA_11"/>
</dbReference>
<proteinExistence type="predicted"/>
<dbReference type="SUPFAM" id="SSF52540">
    <property type="entry name" value="P-loop containing nucleoside triphosphate hydrolases"/>
    <property type="match status" value="1"/>
</dbReference>
<dbReference type="Gene3D" id="3.40.50.300">
    <property type="entry name" value="P-loop containing nucleotide triphosphate hydrolases"/>
    <property type="match status" value="1"/>
</dbReference>
<sequence length="200" mass="22274">MQKNTTLLLKSQAIYINGKDRTEEIESYSFEGGKCVVIYKNNGKSYSYHQSKIEIIQSDLQTQKSTDIFSYLKAVAETTGLKSEEGRNSLADSYERISFIPETSIVSNYLSQKLPEKDVNYTPVEIFPFGFNLSQKKGVEEAFSNPLSVIEGPPGTGKTQTILNIIANAVMNNQSIAVVSNNNSATQMFLKSLKLVVFLF</sequence>
<accession>A0ABR8ZHD4</accession>
<dbReference type="Pfam" id="PF13086">
    <property type="entry name" value="AAA_11"/>
    <property type="match status" value="1"/>
</dbReference>
<comment type="caution">
    <text evidence="2">The sequence shown here is derived from an EMBL/GenBank/DDBJ whole genome shotgun (WGS) entry which is preliminary data.</text>
</comment>
<keyword evidence="3" id="KW-1185">Reference proteome</keyword>
<evidence type="ECO:0000313" key="3">
    <source>
        <dbReference type="Proteomes" id="UP000637299"/>
    </source>
</evidence>
<evidence type="ECO:0000259" key="1">
    <source>
        <dbReference type="Pfam" id="PF13086"/>
    </source>
</evidence>
<dbReference type="EMBL" id="JACYFS010000010">
    <property type="protein sequence ID" value="MBD8084494.1"/>
    <property type="molecule type" value="Genomic_DNA"/>
</dbReference>
<dbReference type="Proteomes" id="UP000637299">
    <property type="component" value="Unassembled WGS sequence"/>
</dbReference>
<dbReference type="RefSeq" id="WP_191738294.1">
    <property type="nucleotide sequence ID" value="NZ_JACYFS010000010.1"/>
</dbReference>
<feature type="domain" description="DNA2/NAM7 helicase helicase" evidence="1">
    <location>
        <begin position="131"/>
        <end position="183"/>
    </location>
</feature>
<gene>
    <name evidence="2" type="ORF">IC610_18965</name>
</gene>